<gene>
    <name evidence="2" type="ORF">G6M90_00g112790</name>
</gene>
<evidence type="ECO:0000313" key="2">
    <source>
        <dbReference type="EMBL" id="QLI74027.1"/>
    </source>
</evidence>
<feature type="region of interest" description="Disordered" evidence="1">
    <location>
        <begin position="1"/>
        <end position="39"/>
    </location>
</feature>
<organism evidence="2 3">
    <name type="scientific">Metarhizium brunneum</name>
    <dbReference type="NCBI Taxonomy" id="500148"/>
    <lineage>
        <taxon>Eukaryota</taxon>
        <taxon>Fungi</taxon>
        <taxon>Dikarya</taxon>
        <taxon>Ascomycota</taxon>
        <taxon>Pezizomycotina</taxon>
        <taxon>Sordariomycetes</taxon>
        <taxon>Hypocreomycetidae</taxon>
        <taxon>Hypocreales</taxon>
        <taxon>Clavicipitaceae</taxon>
        <taxon>Metarhizium</taxon>
    </lineage>
</organism>
<dbReference type="EMBL" id="CP058938">
    <property type="protein sequence ID" value="QLI74027.1"/>
    <property type="molecule type" value="Genomic_DNA"/>
</dbReference>
<dbReference type="AlphaFoldDB" id="A0A7D5ZAB2"/>
<dbReference type="Proteomes" id="UP000510686">
    <property type="component" value="Chromosome 7"/>
</dbReference>
<dbReference type="KEGG" id="mbrn:90968278"/>
<proteinExistence type="predicted"/>
<dbReference type="RefSeq" id="XP_065987789.1">
    <property type="nucleotide sequence ID" value="XM_066131869.1"/>
</dbReference>
<sequence length="224" mass="25282">MNKPTFWRRRDAPNPNPQTQSQHWPSCKRPLDSSPESGVQAWWDASAPDKYQSLTVKFLSSCPPELALPQTMLQQLLATRTHHGDFADYHERFQHNDVCVTCSCGRRFAPTQLFYYRKIQPLCQMRLAPSPTVAINQAIGRDFDKIRQVGEGKLFLREDLPAPLDEIIHHSTVVPPLLCLFLLRRQQAEGGLSTFCPRTPLPAATAARTTDQSGPVDSITCTTR</sequence>
<reference evidence="2 3" key="1">
    <citation type="submission" date="2020-07" db="EMBL/GenBank/DDBJ databases">
        <title>Telomere length de novo assembly of all 7 chromosomes of the fungus, Metarhizium brunneum, using a novel assembly pipeline.</title>
        <authorList>
            <person name="Saud z."/>
            <person name="Kortsinoglou A."/>
            <person name="Kouvelis V.N."/>
            <person name="Butt T.M."/>
        </authorList>
    </citation>
    <scope>NUCLEOTIDE SEQUENCE [LARGE SCALE GENOMIC DNA]</scope>
    <source>
        <strain evidence="2 3">4556</strain>
    </source>
</reference>
<dbReference type="GeneID" id="90968278"/>
<evidence type="ECO:0000313" key="3">
    <source>
        <dbReference type="Proteomes" id="UP000510686"/>
    </source>
</evidence>
<evidence type="ECO:0000256" key="1">
    <source>
        <dbReference type="SAM" id="MobiDB-lite"/>
    </source>
</evidence>
<keyword evidence="3" id="KW-1185">Reference proteome</keyword>
<accession>A0A7D5ZAB2</accession>
<protein>
    <submittedName>
        <fullName evidence="2">Uncharacterized protein</fullName>
    </submittedName>
</protein>
<dbReference type="OrthoDB" id="4939572at2759"/>
<name>A0A7D5ZAB2_9HYPO</name>